<comment type="caution">
    <text evidence="5">The sequence shown here is derived from an EMBL/GenBank/DDBJ whole genome shotgun (WGS) entry which is preliminary data.</text>
</comment>
<accession>A0A1G1WNQ4</accession>
<keyword evidence="3" id="KW-0326">Glycosidase</keyword>
<dbReference type="AlphaFoldDB" id="A0A1G1WNQ4"/>
<reference evidence="5 6" key="1">
    <citation type="journal article" date="2016" name="Nat. Commun.">
        <title>Thousands of microbial genomes shed light on interconnected biogeochemical processes in an aquifer system.</title>
        <authorList>
            <person name="Anantharaman K."/>
            <person name="Brown C.T."/>
            <person name="Hug L.A."/>
            <person name="Sharon I."/>
            <person name="Castelle C.J."/>
            <person name="Probst A.J."/>
            <person name="Thomas B.C."/>
            <person name="Singh A."/>
            <person name="Wilkins M.J."/>
            <person name="Karaoz U."/>
            <person name="Brodie E.L."/>
            <person name="Williams K.H."/>
            <person name="Hubbard S.S."/>
            <person name="Banfield J.F."/>
        </authorList>
    </citation>
    <scope>NUCLEOTIDE SEQUENCE [LARGE SCALE GENOMIC DNA]</scope>
</reference>
<dbReference type="InterPro" id="IPR008928">
    <property type="entry name" value="6-hairpin_glycosidase_sf"/>
</dbReference>
<dbReference type="EMBL" id="MHCZ01000036">
    <property type="protein sequence ID" value="OGY29329.1"/>
    <property type="molecule type" value="Genomic_DNA"/>
</dbReference>
<evidence type="ECO:0000313" key="6">
    <source>
        <dbReference type="Proteomes" id="UP000178068"/>
    </source>
</evidence>
<evidence type="ECO:0000256" key="3">
    <source>
        <dbReference type="ARBA" id="ARBA00023295"/>
    </source>
</evidence>
<dbReference type="Gene3D" id="1.50.10.10">
    <property type="match status" value="1"/>
</dbReference>
<proteinExistence type="inferred from homology"/>
<dbReference type="GO" id="GO:0009311">
    <property type="term" value="P:oligosaccharide metabolic process"/>
    <property type="evidence" value="ECO:0007669"/>
    <property type="project" value="InterPro"/>
</dbReference>
<dbReference type="InterPro" id="IPR012341">
    <property type="entry name" value="6hp_glycosidase-like_sf"/>
</dbReference>
<keyword evidence="2" id="KW-0378">Hydrolase</keyword>
<dbReference type="Proteomes" id="UP000178068">
    <property type="component" value="Unassembled WGS sequence"/>
</dbReference>
<sequence length="424" mass="48653">MKASAQDILDRAKQVLYGNLQTGYSSWAKTDYKYVCPSKSHYSHQWFWDSCFHAIVLSNFDAELAKNELLNLVKIQRPDGFLPHVIYWKPPLVSTHGASLESKFSFRPKTTELIQPPLLAEATYIVYRRSKDKLFLLDMVPKLVGYYRWLAENRDPDEDGLISIIAPYESGMDQSPSYDQICQIRAKNRLNVALGCRRVTLKNMVRGYNLNKIFDDDYFNVEDVLVNSIYIRNLKILARLLTFVEKDKEAEKFLLLAEKGKAALQDKCFDTTAGFFFDNYSQKENRTRSITIKGLMPLVAGIDKKFAQELVDKHLNNKKEFALPYLVPTVAANDPDFKSSPGMILGEPIIWRGPTWINTNWYLALGLKEHGFATEAEKIIETSLELVGREGFREFFDPFTGKGYGTDNFSWSTLVVDMMSGMHY</sequence>
<dbReference type="GO" id="GO:0006487">
    <property type="term" value="P:protein N-linked glycosylation"/>
    <property type="evidence" value="ECO:0007669"/>
    <property type="project" value="TreeGrafter"/>
</dbReference>
<protein>
    <recommendedName>
        <fullName evidence="4">Mannosylglycerate hydrolase MGH1-like glycoside hydrolase domain-containing protein</fullName>
    </recommendedName>
</protein>
<dbReference type="Pfam" id="PF22422">
    <property type="entry name" value="MGH1-like_GH"/>
    <property type="match status" value="1"/>
</dbReference>
<dbReference type="STRING" id="1802603.A3F35_02265"/>
<evidence type="ECO:0000256" key="2">
    <source>
        <dbReference type="ARBA" id="ARBA00022801"/>
    </source>
</evidence>
<dbReference type="SUPFAM" id="SSF48208">
    <property type="entry name" value="Six-hairpin glycosidases"/>
    <property type="match status" value="1"/>
</dbReference>
<dbReference type="InterPro" id="IPR054491">
    <property type="entry name" value="MGH1-like_GH"/>
</dbReference>
<evidence type="ECO:0000256" key="1">
    <source>
        <dbReference type="ARBA" id="ARBA00010833"/>
    </source>
</evidence>
<gene>
    <name evidence="5" type="ORF">A3F35_02265</name>
</gene>
<dbReference type="InterPro" id="IPR004888">
    <property type="entry name" value="Glycoside_hydrolase_63"/>
</dbReference>
<evidence type="ECO:0000259" key="4">
    <source>
        <dbReference type="Pfam" id="PF22422"/>
    </source>
</evidence>
<organism evidence="5 6">
    <name type="scientific">Candidatus Woykebacteria bacterium RIFCSPHIGHO2_12_FULL_45_10</name>
    <dbReference type="NCBI Taxonomy" id="1802603"/>
    <lineage>
        <taxon>Bacteria</taxon>
        <taxon>Candidatus Woykeibacteriota</taxon>
    </lineage>
</organism>
<dbReference type="GO" id="GO:0004573">
    <property type="term" value="F:Glc3Man9GlcNAc2 oligosaccharide glucosidase activity"/>
    <property type="evidence" value="ECO:0007669"/>
    <property type="project" value="InterPro"/>
</dbReference>
<dbReference type="PANTHER" id="PTHR10412">
    <property type="entry name" value="MANNOSYL-OLIGOSACCHARIDE GLUCOSIDASE"/>
    <property type="match status" value="1"/>
</dbReference>
<feature type="domain" description="Mannosylglycerate hydrolase MGH1-like glycoside hydrolase" evidence="4">
    <location>
        <begin position="42"/>
        <end position="412"/>
    </location>
</feature>
<comment type="similarity">
    <text evidence="1">Belongs to the glycosyl hydrolase 63 family.</text>
</comment>
<dbReference type="PANTHER" id="PTHR10412:SF11">
    <property type="entry name" value="MANNOSYL-OLIGOSACCHARIDE GLUCOSIDASE"/>
    <property type="match status" value="1"/>
</dbReference>
<evidence type="ECO:0000313" key="5">
    <source>
        <dbReference type="EMBL" id="OGY29329.1"/>
    </source>
</evidence>
<name>A0A1G1WNQ4_9BACT</name>